<reference evidence="8 9" key="1">
    <citation type="journal article" date="2016" name="Nat. Commun.">
        <title>Thousands of microbial genomes shed light on interconnected biogeochemical processes in an aquifer system.</title>
        <authorList>
            <person name="Anantharaman K."/>
            <person name="Brown C.T."/>
            <person name="Hug L.A."/>
            <person name="Sharon I."/>
            <person name="Castelle C.J."/>
            <person name="Probst A.J."/>
            <person name="Thomas B.C."/>
            <person name="Singh A."/>
            <person name="Wilkins M.J."/>
            <person name="Karaoz U."/>
            <person name="Brodie E.L."/>
            <person name="Williams K.H."/>
            <person name="Hubbard S.S."/>
            <person name="Banfield J.F."/>
        </authorList>
    </citation>
    <scope>NUCLEOTIDE SEQUENCE [LARGE SCALE GENOMIC DNA]</scope>
</reference>
<dbReference type="InterPro" id="IPR008007">
    <property type="entry name" value="Peptidase_M42"/>
</dbReference>
<dbReference type="InterPro" id="IPR002933">
    <property type="entry name" value="Peptidase_M20"/>
</dbReference>
<name>A0A1F4ZWH4_9BACT</name>
<evidence type="ECO:0000313" key="8">
    <source>
        <dbReference type="EMBL" id="OGD09807.1"/>
    </source>
</evidence>
<evidence type="ECO:0000313" key="9">
    <source>
        <dbReference type="Proteomes" id="UP000176424"/>
    </source>
</evidence>
<evidence type="ECO:0000256" key="3">
    <source>
        <dbReference type="ARBA" id="ARBA00022801"/>
    </source>
</evidence>
<dbReference type="InterPro" id="IPR036264">
    <property type="entry name" value="Bact_exopeptidase_dim_dom"/>
</dbReference>
<dbReference type="GO" id="GO:0004177">
    <property type="term" value="F:aminopeptidase activity"/>
    <property type="evidence" value="ECO:0007669"/>
    <property type="project" value="UniProtKB-UniRule"/>
</dbReference>
<dbReference type="Proteomes" id="UP000176424">
    <property type="component" value="Unassembled WGS sequence"/>
</dbReference>
<comment type="cofactor">
    <cofactor evidence="6">
        <name>a divalent metal cation</name>
        <dbReference type="ChEBI" id="CHEBI:60240"/>
    </cofactor>
    <text evidence="6">Binds 2 divalent metal cations per subunit.</text>
</comment>
<dbReference type="SUPFAM" id="SSF53187">
    <property type="entry name" value="Zn-dependent exopeptidases"/>
    <property type="match status" value="1"/>
</dbReference>
<accession>A0A1F4ZWH4</accession>
<feature type="domain" description="Peptidase M20 dimerisation" evidence="7">
    <location>
        <begin position="164"/>
        <end position="248"/>
    </location>
</feature>
<dbReference type="PANTHER" id="PTHR42994">
    <property type="entry name" value="PEPTIDASE T"/>
    <property type="match status" value="1"/>
</dbReference>
<sequence>MSIKELFITLVKIPSPSGHEQGVSKWVAGYLNKLGVDFEMIEGNVVAQIPGDGPSIVLVAHMDTVQKVGDKIVPIWNGTGFKSGGKTILGADNKAGVAVLLSLIKDLTGLKAKPKVIAAFTTKEEAGKMGSWLIPISKYKPTLILNVDGGKSVGTIDVKALGQVVFEIEVIGKAAHASLNPEKGIHAIKIAAEIITKINIGRRAGGDVVNIGFISGGGATNVVTEQTLLRGELRSFTKAGLQKMQNSLKNLCKMQEFKHGAKVIYKELPEVGMPVWEETKSVKWLTVFKKAAKKADVKFKTSVMYASSDANPLSKHGVATYSINRGGKNPHSFSESITLAEMKKAKSFIMEILKLCYPLSRR</sequence>
<dbReference type="InterPro" id="IPR011650">
    <property type="entry name" value="Peptidase_M20_dimer"/>
</dbReference>
<dbReference type="STRING" id="1797263.A2397_00480"/>
<comment type="cofactor">
    <cofactor evidence="1">
        <name>Zn(2+)</name>
        <dbReference type="ChEBI" id="CHEBI:29105"/>
    </cofactor>
</comment>
<evidence type="ECO:0000256" key="4">
    <source>
        <dbReference type="ARBA" id="ARBA00022833"/>
    </source>
</evidence>
<keyword evidence="3" id="KW-0378">Hydrolase</keyword>
<comment type="similarity">
    <text evidence="5">Belongs to the peptidase M42 family.</text>
</comment>
<dbReference type="PIRSF" id="PIRSF001123">
    <property type="entry name" value="PepA_GA"/>
    <property type="match status" value="1"/>
</dbReference>
<keyword evidence="2 6" id="KW-0479">Metal-binding</keyword>
<evidence type="ECO:0000256" key="1">
    <source>
        <dbReference type="ARBA" id="ARBA00001947"/>
    </source>
</evidence>
<dbReference type="Gene3D" id="3.40.630.10">
    <property type="entry name" value="Zn peptidases"/>
    <property type="match status" value="1"/>
</dbReference>
<dbReference type="AlphaFoldDB" id="A0A1F4ZWH4"/>
<dbReference type="PANTHER" id="PTHR42994:SF2">
    <property type="entry name" value="PEPTIDASE"/>
    <property type="match status" value="1"/>
</dbReference>
<dbReference type="GO" id="GO:0046872">
    <property type="term" value="F:metal ion binding"/>
    <property type="evidence" value="ECO:0007669"/>
    <property type="project" value="UniProtKB-UniRule"/>
</dbReference>
<dbReference type="Pfam" id="PF07687">
    <property type="entry name" value="M20_dimer"/>
    <property type="match status" value="1"/>
</dbReference>
<protein>
    <recommendedName>
        <fullName evidence="7">Peptidase M20 dimerisation domain-containing protein</fullName>
    </recommendedName>
</protein>
<dbReference type="EMBL" id="MEXR01000022">
    <property type="protein sequence ID" value="OGD09807.1"/>
    <property type="molecule type" value="Genomic_DNA"/>
</dbReference>
<evidence type="ECO:0000256" key="5">
    <source>
        <dbReference type="PIRNR" id="PIRNR001123"/>
    </source>
</evidence>
<evidence type="ECO:0000259" key="7">
    <source>
        <dbReference type="Pfam" id="PF07687"/>
    </source>
</evidence>
<evidence type="ECO:0000256" key="6">
    <source>
        <dbReference type="PIRSR" id="PIRSR001123-2"/>
    </source>
</evidence>
<evidence type="ECO:0000256" key="2">
    <source>
        <dbReference type="ARBA" id="ARBA00022723"/>
    </source>
</evidence>
<keyword evidence="4" id="KW-0862">Zinc</keyword>
<organism evidence="8 9">
    <name type="scientific">Candidatus Amesbacteria bacterium RIFOXYB1_FULL_44_23</name>
    <dbReference type="NCBI Taxonomy" id="1797263"/>
    <lineage>
        <taxon>Bacteria</taxon>
        <taxon>Candidatus Amesiibacteriota</taxon>
    </lineage>
</organism>
<dbReference type="Pfam" id="PF01546">
    <property type="entry name" value="Peptidase_M20"/>
    <property type="match status" value="1"/>
</dbReference>
<proteinExistence type="inferred from homology"/>
<feature type="binding site" evidence="6">
    <location>
        <position position="61"/>
    </location>
    <ligand>
        <name>Zn(2+)</name>
        <dbReference type="ChEBI" id="CHEBI:29105"/>
        <label>1</label>
    </ligand>
</feature>
<comment type="caution">
    <text evidence="8">The sequence shown here is derived from an EMBL/GenBank/DDBJ whole genome shotgun (WGS) entry which is preliminary data.</text>
</comment>
<gene>
    <name evidence="8" type="ORF">A2397_00480</name>
</gene>
<dbReference type="Gene3D" id="3.30.70.360">
    <property type="match status" value="1"/>
</dbReference>
<dbReference type="SUPFAM" id="SSF55031">
    <property type="entry name" value="Bacterial exopeptidase dimerisation domain"/>
    <property type="match status" value="1"/>
</dbReference>